<dbReference type="OrthoDB" id="2013972at2759"/>
<gene>
    <name evidence="2" type="ORF">NECHADRAFT_97579</name>
</gene>
<dbReference type="GeneID" id="9679294"/>
<dbReference type="OMA" id="WVEFQEP"/>
<dbReference type="PANTHER" id="PTHR43591:SF10">
    <property type="entry name" value="ABC TRANSMEMBRANE TYPE-1 DOMAIN-CONTAINING PROTEIN-RELATED"/>
    <property type="match status" value="1"/>
</dbReference>
<dbReference type="CDD" id="cd02440">
    <property type="entry name" value="AdoMet_MTases"/>
    <property type="match status" value="1"/>
</dbReference>
<dbReference type="AlphaFoldDB" id="C7ZL89"/>
<dbReference type="Gene3D" id="3.40.50.150">
    <property type="entry name" value="Vaccinia Virus protein VP39"/>
    <property type="match status" value="1"/>
</dbReference>
<dbReference type="SUPFAM" id="SSF53335">
    <property type="entry name" value="S-adenosyl-L-methionine-dependent methyltransferases"/>
    <property type="match status" value="1"/>
</dbReference>
<dbReference type="InParanoid" id="C7ZL89"/>
<dbReference type="HOGENOM" id="CLU_010595_0_2_1"/>
<organism evidence="2 3">
    <name type="scientific">Fusarium vanettenii (strain ATCC MYA-4622 / CBS 123669 / FGSC 9596 / NRRL 45880 / 77-13-4)</name>
    <name type="common">Fusarium solani subsp. pisi</name>
    <dbReference type="NCBI Taxonomy" id="660122"/>
    <lineage>
        <taxon>Eukaryota</taxon>
        <taxon>Fungi</taxon>
        <taxon>Dikarya</taxon>
        <taxon>Ascomycota</taxon>
        <taxon>Pezizomycotina</taxon>
        <taxon>Sordariomycetes</taxon>
        <taxon>Hypocreomycetidae</taxon>
        <taxon>Hypocreales</taxon>
        <taxon>Nectriaceae</taxon>
        <taxon>Fusarium</taxon>
        <taxon>Fusarium solani species complex</taxon>
        <taxon>Fusarium vanettenii</taxon>
    </lineage>
</organism>
<evidence type="ECO:0000313" key="2">
    <source>
        <dbReference type="EMBL" id="EEU35189.1"/>
    </source>
</evidence>
<name>C7ZL89_FUSV7</name>
<evidence type="ECO:0000313" key="3">
    <source>
        <dbReference type="Proteomes" id="UP000005206"/>
    </source>
</evidence>
<evidence type="ECO:0000256" key="1">
    <source>
        <dbReference type="ARBA" id="ARBA00038158"/>
    </source>
</evidence>
<dbReference type="KEGG" id="nhe:NECHADRAFT_97579"/>
<dbReference type="Proteomes" id="UP000005206">
    <property type="component" value="Chromosome 12"/>
</dbReference>
<dbReference type="VEuPathDB" id="FungiDB:NECHADRAFT_97579"/>
<dbReference type="PANTHER" id="PTHR43591">
    <property type="entry name" value="METHYLTRANSFERASE"/>
    <property type="match status" value="1"/>
</dbReference>
<dbReference type="eggNOG" id="ENOG502RVYI">
    <property type="taxonomic scope" value="Eukaryota"/>
</dbReference>
<comment type="similarity">
    <text evidence="1">Belongs to the methyltransferase superfamily. LaeA methyltransferase family.</text>
</comment>
<sequence length="353" mass="40146">METLPWTPKGRTSVKTSGRDIRVESTASITSNILEYRNVHGRTFQSSKTTEYWAPNDEKHVEGFDISHHWITMLLDDKLYLPSIGDNPQARSIRILDVGTGSGIWAIDMADLFPSAHIIGIDISPTQPSWVPPNVSFQIDDAQLDWTFEPESFDFIHVRSLLGGIDDWPKLYGQLFKFLKPGGWFQHMEPRLALRCDNPAIERPIVSYLPHFQWAQLFYDAGDRLGRTFNITDKKMENWASEAGFTKITPKTFKVPYAGWPKDPKLKELGRYVNFYMDMSLGGFATYPMSQILGWSLEEITVLVARMRTAINDQTTLPNGDMYVLLMQNFACLLTVPGMSPTARSHCREWAGG</sequence>
<dbReference type="Pfam" id="PF13489">
    <property type="entry name" value="Methyltransf_23"/>
    <property type="match status" value="1"/>
</dbReference>
<protein>
    <recommendedName>
        <fullName evidence="4">Methyltransferase domain-containing protein</fullName>
    </recommendedName>
</protein>
<dbReference type="RefSeq" id="XP_003040902.1">
    <property type="nucleotide sequence ID" value="XM_003040856.1"/>
</dbReference>
<dbReference type="GO" id="GO:0008168">
    <property type="term" value="F:methyltransferase activity"/>
    <property type="evidence" value="ECO:0007669"/>
    <property type="project" value="TreeGrafter"/>
</dbReference>
<keyword evidence="3" id="KW-1185">Reference proteome</keyword>
<accession>C7ZL89</accession>
<dbReference type="EMBL" id="GG698944">
    <property type="protein sequence ID" value="EEU35189.1"/>
    <property type="molecule type" value="Genomic_DNA"/>
</dbReference>
<dbReference type="InterPro" id="IPR029063">
    <property type="entry name" value="SAM-dependent_MTases_sf"/>
</dbReference>
<reference evidence="2 3" key="1">
    <citation type="journal article" date="2009" name="PLoS Genet.">
        <title>The genome of Nectria haematococca: contribution of supernumerary chromosomes to gene expansion.</title>
        <authorList>
            <person name="Coleman J.J."/>
            <person name="Rounsley S.D."/>
            <person name="Rodriguez-Carres M."/>
            <person name="Kuo A."/>
            <person name="Wasmann C.C."/>
            <person name="Grimwood J."/>
            <person name="Schmutz J."/>
            <person name="Taga M."/>
            <person name="White G.J."/>
            <person name="Zhou S."/>
            <person name="Schwartz D.C."/>
            <person name="Freitag M."/>
            <person name="Ma L.J."/>
            <person name="Danchin E.G."/>
            <person name="Henrissat B."/>
            <person name="Coutinho P.M."/>
            <person name="Nelson D.R."/>
            <person name="Straney D."/>
            <person name="Napoli C.A."/>
            <person name="Barker B.M."/>
            <person name="Gribskov M."/>
            <person name="Rep M."/>
            <person name="Kroken S."/>
            <person name="Molnar I."/>
            <person name="Rensing C."/>
            <person name="Kennell J.C."/>
            <person name="Zamora J."/>
            <person name="Farman M.L."/>
            <person name="Selker E.U."/>
            <person name="Salamov A."/>
            <person name="Shapiro H."/>
            <person name="Pangilinan J."/>
            <person name="Lindquist E."/>
            <person name="Lamers C."/>
            <person name="Grigoriev I.V."/>
            <person name="Geiser D.M."/>
            <person name="Covert S.F."/>
            <person name="Temporini E."/>
            <person name="Vanetten H.D."/>
        </authorList>
    </citation>
    <scope>NUCLEOTIDE SEQUENCE [LARGE SCALE GENOMIC DNA]</scope>
    <source>
        <strain evidence="3">ATCC MYA-4622 / CBS 123669 / FGSC 9596 / NRRL 45880 / 77-13-4</strain>
    </source>
</reference>
<evidence type="ECO:0008006" key="4">
    <source>
        <dbReference type="Google" id="ProtNLM"/>
    </source>
</evidence>
<proteinExistence type="inferred from homology"/>